<dbReference type="FunFam" id="3.50.50.80:FF:000001">
    <property type="entry name" value="ubiquitin-like modifier-activating enzyme 1"/>
    <property type="match status" value="1"/>
</dbReference>
<dbReference type="PROSITE" id="PS50010">
    <property type="entry name" value="DH_2"/>
    <property type="match status" value="1"/>
</dbReference>
<dbReference type="SMART" id="SM00325">
    <property type="entry name" value="RhoGEF"/>
    <property type="match status" value="1"/>
</dbReference>
<dbReference type="PANTHER" id="PTHR10953">
    <property type="entry name" value="UBIQUITIN-ACTIVATING ENZYME E1"/>
    <property type="match status" value="1"/>
</dbReference>
<dbReference type="Gene3D" id="2.40.30.180">
    <property type="entry name" value="Ubiquitin-activating enzyme E1, FCCH domain"/>
    <property type="match status" value="1"/>
</dbReference>
<dbReference type="PROSITE" id="PS00865">
    <property type="entry name" value="UBIQUITIN_ACTIVAT_2"/>
    <property type="match status" value="1"/>
</dbReference>
<keyword evidence="5 14" id="KW-0436">Ligase</keyword>
<name>A0A8J4TSH2_CLAMG</name>
<dbReference type="SUPFAM" id="SSF48065">
    <property type="entry name" value="DBL homology domain (DH-domain)"/>
    <property type="match status" value="1"/>
</dbReference>
<dbReference type="PROSITE" id="PS50003">
    <property type="entry name" value="PH_DOMAIN"/>
    <property type="match status" value="1"/>
</dbReference>
<evidence type="ECO:0000256" key="1">
    <source>
        <dbReference type="ARBA" id="ARBA00000488"/>
    </source>
</evidence>
<dbReference type="Gene3D" id="3.10.290.60">
    <property type="entry name" value="Ubiquitin-activating enzyme E1, UFD domain"/>
    <property type="match status" value="1"/>
</dbReference>
<comment type="function">
    <text evidence="12">Acts as a guanine nucleotide exchange factor (GEF) for RhoA and RhoB GTPases.</text>
</comment>
<keyword evidence="19" id="KW-1185">Reference proteome</keyword>
<dbReference type="InterPro" id="IPR001849">
    <property type="entry name" value="PH_domain"/>
</dbReference>
<dbReference type="FunFam" id="2.40.30.180:FF:000001">
    <property type="entry name" value="ubiquitin-like modifier-activating enzyme 1"/>
    <property type="match status" value="1"/>
</dbReference>
<evidence type="ECO:0000256" key="6">
    <source>
        <dbReference type="ARBA" id="ARBA00022658"/>
    </source>
</evidence>
<dbReference type="GO" id="GO:0005085">
    <property type="term" value="F:guanyl-nucleotide exchange factor activity"/>
    <property type="evidence" value="ECO:0007669"/>
    <property type="project" value="UniProtKB-KW"/>
</dbReference>
<dbReference type="Gene3D" id="3.40.50.12550">
    <property type="entry name" value="Ubiquitin-activating enzyme E1, inactive adenylation domain, subdomain 2"/>
    <property type="match status" value="1"/>
</dbReference>
<dbReference type="InterPro" id="IPR035899">
    <property type="entry name" value="DBL_dom_sf"/>
</dbReference>
<evidence type="ECO:0000256" key="11">
    <source>
        <dbReference type="ARBA" id="ARBA00030371"/>
    </source>
</evidence>
<dbReference type="Pfam" id="PF00621">
    <property type="entry name" value="RhoGEF"/>
    <property type="match status" value="1"/>
</dbReference>
<comment type="catalytic activity">
    <reaction evidence="1">
        <text>ATP + ubiquitin + [E1 ubiquitin-activating enzyme]-L-cysteine = AMP + diphosphate + S-ubiquitinyl-[E1 ubiquitin-activating enzyme]-L-cysteine.</text>
        <dbReference type="EC" id="6.2.1.45"/>
    </reaction>
</comment>
<evidence type="ECO:0000313" key="18">
    <source>
        <dbReference type="EMBL" id="KAF5903536.1"/>
    </source>
</evidence>
<feature type="region of interest" description="Disordered" evidence="15">
    <location>
        <begin position="1045"/>
        <end position="1091"/>
    </location>
</feature>
<dbReference type="GO" id="GO:0006974">
    <property type="term" value="P:DNA damage response"/>
    <property type="evidence" value="ECO:0007669"/>
    <property type="project" value="TreeGrafter"/>
</dbReference>
<dbReference type="InterPro" id="IPR038252">
    <property type="entry name" value="UBA_E1_C_sf"/>
</dbReference>
<evidence type="ECO:0000313" key="19">
    <source>
        <dbReference type="Proteomes" id="UP000727407"/>
    </source>
</evidence>
<dbReference type="InterPro" id="IPR042449">
    <property type="entry name" value="Ub-E1_IAD_1"/>
</dbReference>
<dbReference type="Pfam" id="PF10585">
    <property type="entry name" value="UBA_E1_SCCH"/>
    <property type="match status" value="1"/>
</dbReference>
<dbReference type="Gene3D" id="1.10.10.2660">
    <property type="entry name" value="Ubiquitin-activating enzyme E1, SCCH domain"/>
    <property type="match status" value="1"/>
</dbReference>
<organism evidence="18 19">
    <name type="scientific">Clarias magur</name>
    <name type="common">Asian catfish</name>
    <name type="synonym">Macropteronotus magur</name>
    <dbReference type="NCBI Taxonomy" id="1594786"/>
    <lineage>
        <taxon>Eukaryota</taxon>
        <taxon>Metazoa</taxon>
        <taxon>Chordata</taxon>
        <taxon>Craniata</taxon>
        <taxon>Vertebrata</taxon>
        <taxon>Euteleostomi</taxon>
        <taxon>Actinopterygii</taxon>
        <taxon>Neopterygii</taxon>
        <taxon>Teleostei</taxon>
        <taxon>Ostariophysi</taxon>
        <taxon>Siluriformes</taxon>
        <taxon>Clariidae</taxon>
        <taxon>Clarias</taxon>
    </lineage>
</organism>
<dbReference type="Pfam" id="PF09358">
    <property type="entry name" value="E1_UFD"/>
    <property type="match status" value="1"/>
</dbReference>
<evidence type="ECO:0000256" key="15">
    <source>
        <dbReference type="SAM" id="MobiDB-lite"/>
    </source>
</evidence>
<keyword evidence="6" id="KW-0344">Guanine-nucleotide releasing factor</keyword>
<dbReference type="SUPFAM" id="SSF69572">
    <property type="entry name" value="Activating enzymes of the ubiquitin-like proteins"/>
    <property type="match status" value="2"/>
</dbReference>
<keyword evidence="8 14" id="KW-0833">Ubl conjugation pathway</keyword>
<comment type="pathway">
    <text evidence="2">Protein modification; protein ubiquitination.</text>
</comment>
<dbReference type="GO" id="GO:0035556">
    <property type="term" value="P:intracellular signal transduction"/>
    <property type="evidence" value="ECO:0007669"/>
    <property type="project" value="InterPro"/>
</dbReference>
<gene>
    <name evidence="18" type="primary">uba1</name>
    <name evidence="18" type="ORF">DAT39_006829</name>
</gene>
<comment type="caution">
    <text evidence="18">The sequence shown here is derived from an EMBL/GenBank/DDBJ whole genome shotgun (WGS) entry which is preliminary data.</text>
</comment>
<evidence type="ECO:0000256" key="5">
    <source>
        <dbReference type="ARBA" id="ARBA00022598"/>
    </source>
</evidence>
<dbReference type="Pfam" id="PF16190">
    <property type="entry name" value="E1_FCCH"/>
    <property type="match status" value="1"/>
</dbReference>
<evidence type="ECO:0000256" key="12">
    <source>
        <dbReference type="ARBA" id="ARBA00043905"/>
    </source>
</evidence>
<evidence type="ECO:0000256" key="13">
    <source>
        <dbReference type="PROSITE-ProRule" id="PRU10132"/>
    </source>
</evidence>
<dbReference type="FunFam" id="3.40.50.720:FF:000015">
    <property type="entry name" value="Ubiquitin-activating enzyme E1 1"/>
    <property type="match status" value="1"/>
</dbReference>
<dbReference type="InterPro" id="IPR000011">
    <property type="entry name" value="UBQ/SUMO-activ_enz_E1-like"/>
</dbReference>
<dbReference type="FunFam" id="1.10.10.2660:FF:000001">
    <property type="entry name" value="Ubiquitin-activating enzyme E1 1"/>
    <property type="match status" value="1"/>
</dbReference>
<protein>
    <recommendedName>
        <fullName evidence="10">Rho guanine nucleotide exchange factor 3</fullName>
        <ecNumber evidence="4">6.2.1.45</ecNumber>
    </recommendedName>
    <alternativeName>
        <fullName evidence="11">Ubiquitin-activating enzyme E1</fullName>
    </alternativeName>
</protein>
<dbReference type="InterPro" id="IPR000219">
    <property type="entry name" value="DH_dom"/>
</dbReference>
<dbReference type="GO" id="GO:0005737">
    <property type="term" value="C:cytoplasm"/>
    <property type="evidence" value="ECO:0007669"/>
    <property type="project" value="TreeGrafter"/>
</dbReference>
<evidence type="ECO:0000256" key="8">
    <source>
        <dbReference type="ARBA" id="ARBA00022786"/>
    </source>
</evidence>
<dbReference type="InterPro" id="IPR032420">
    <property type="entry name" value="E1_4HB"/>
</dbReference>
<dbReference type="EMBL" id="QNUK01000072">
    <property type="protein sequence ID" value="KAF5903536.1"/>
    <property type="molecule type" value="Genomic_DNA"/>
</dbReference>
<evidence type="ECO:0000256" key="3">
    <source>
        <dbReference type="ARBA" id="ARBA00005673"/>
    </source>
</evidence>
<evidence type="ECO:0000259" key="16">
    <source>
        <dbReference type="PROSITE" id="PS50003"/>
    </source>
</evidence>
<dbReference type="InterPro" id="IPR001331">
    <property type="entry name" value="GDS_CDC24_CS"/>
</dbReference>
<dbReference type="InterPro" id="IPR032418">
    <property type="entry name" value="E1_FCCH"/>
</dbReference>
<evidence type="ECO:0000256" key="14">
    <source>
        <dbReference type="RuleBase" id="RU000519"/>
    </source>
</evidence>
<evidence type="ECO:0000259" key="17">
    <source>
        <dbReference type="PROSITE" id="PS50010"/>
    </source>
</evidence>
<dbReference type="SMART" id="SM00985">
    <property type="entry name" value="UBA_e1_C"/>
    <property type="match status" value="1"/>
</dbReference>
<dbReference type="GO" id="GO:0006511">
    <property type="term" value="P:ubiquitin-dependent protein catabolic process"/>
    <property type="evidence" value="ECO:0007669"/>
    <property type="project" value="TreeGrafter"/>
</dbReference>
<evidence type="ECO:0000256" key="2">
    <source>
        <dbReference type="ARBA" id="ARBA00004906"/>
    </source>
</evidence>
<dbReference type="NCBIfam" id="TIGR01408">
    <property type="entry name" value="Ube1"/>
    <property type="match status" value="1"/>
</dbReference>
<dbReference type="SUPFAM" id="SSF50729">
    <property type="entry name" value="PH domain-like"/>
    <property type="match status" value="1"/>
</dbReference>
<dbReference type="Gene3D" id="1.20.900.10">
    <property type="entry name" value="Dbl homology (DH) domain"/>
    <property type="match status" value="1"/>
</dbReference>
<keyword evidence="9 14" id="KW-0067">ATP-binding</keyword>
<feature type="region of interest" description="Disordered" evidence="15">
    <location>
        <begin position="1"/>
        <end position="59"/>
    </location>
</feature>
<proteinExistence type="inferred from homology"/>
<dbReference type="CDD" id="cd10572">
    <property type="entry name" value="PH_RhoGEF3_XPLN"/>
    <property type="match status" value="1"/>
</dbReference>
<feature type="active site" description="Glycyl thioester intermediate" evidence="13">
    <location>
        <position position="644"/>
    </location>
</feature>
<dbReference type="Gene3D" id="2.30.29.30">
    <property type="entry name" value="Pleckstrin-homology domain (PH domain)/Phosphotyrosine-binding domain (PTB)"/>
    <property type="match status" value="1"/>
</dbReference>
<dbReference type="InterPro" id="IPR018965">
    <property type="entry name" value="Ub-activating_enz_E1_C"/>
</dbReference>
<feature type="domain" description="DH" evidence="17">
    <location>
        <begin position="1168"/>
        <end position="1350"/>
    </location>
</feature>
<dbReference type="Gene3D" id="3.40.50.720">
    <property type="entry name" value="NAD(P)-binding Rossmann-like Domain"/>
    <property type="match status" value="1"/>
</dbReference>
<dbReference type="Gene3D" id="3.50.50.80">
    <property type="entry name" value="Ubiquitin-activating enzyme E1, inactive adenylation domain, subdomain 1"/>
    <property type="match status" value="1"/>
</dbReference>
<dbReference type="GO" id="GO:0004839">
    <property type="term" value="F:ubiquitin activating enzyme activity"/>
    <property type="evidence" value="ECO:0007669"/>
    <property type="project" value="UniProtKB-EC"/>
</dbReference>
<dbReference type="OrthoDB" id="10252231at2759"/>
<dbReference type="InterPro" id="IPR035985">
    <property type="entry name" value="Ubiquitin-activating_enz"/>
</dbReference>
<dbReference type="Pfam" id="PF16191">
    <property type="entry name" value="E1_4HB"/>
    <property type="match status" value="1"/>
</dbReference>
<keyword evidence="7 14" id="KW-0547">Nucleotide-binding</keyword>
<dbReference type="InterPro" id="IPR042063">
    <property type="entry name" value="Ubi_acti_E1_SCCH"/>
</dbReference>
<dbReference type="CDD" id="cd00160">
    <property type="entry name" value="RhoGEF"/>
    <property type="match status" value="1"/>
</dbReference>
<dbReference type="CDD" id="cd01491">
    <property type="entry name" value="Ube1_repeat1"/>
    <property type="match status" value="1"/>
</dbReference>
<dbReference type="InterPro" id="IPR011993">
    <property type="entry name" value="PH-like_dom_sf"/>
</dbReference>
<evidence type="ECO:0000256" key="10">
    <source>
        <dbReference type="ARBA" id="ARBA00023847"/>
    </source>
</evidence>
<evidence type="ECO:0000256" key="4">
    <source>
        <dbReference type="ARBA" id="ARBA00012990"/>
    </source>
</evidence>
<comment type="similarity">
    <text evidence="3 14">Belongs to the ubiquitin-activating E1 family.</text>
</comment>
<dbReference type="InterPro" id="IPR055251">
    <property type="entry name" value="SOS1_NGEF_PH"/>
</dbReference>
<dbReference type="UniPathway" id="UPA00143"/>
<dbReference type="EC" id="6.2.1.45" evidence="4"/>
<evidence type="ECO:0000256" key="7">
    <source>
        <dbReference type="ARBA" id="ARBA00022741"/>
    </source>
</evidence>
<feature type="domain" description="PH" evidence="16">
    <location>
        <begin position="1374"/>
        <end position="1497"/>
    </location>
</feature>
<dbReference type="FunFam" id="3.40.50.12550:FF:000001">
    <property type="entry name" value="Ubiquitin-activating enzyme E1 1"/>
    <property type="match status" value="1"/>
</dbReference>
<dbReference type="InterPro" id="IPR045886">
    <property type="entry name" value="ThiF/MoeB/HesA"/>
</dbReference>
<dbReference type="InterPro" id="IPR018075">
    <property type="entry name" value="UBQ-activ_enz_E1"/>
</dbReference>
<dbReference type="Pfam" id="PF22697">
    <property type="entry name" value="SOS1_NGEF_PH"/>
    <property type="match status" value="1"/>
</dbReference>
<dbReference type="PRINTS" id="PR01849">
    <property type="entry name" value="UBIQUITINACT"/>
</dbReference>
<accession>A0A8J4TSH2</accession>
<dbReference type="InterPro" id="IPR000594">
    <property type="entry name" value="ThiF_NAD_FAD-bd"/>
</dbReference>
<sequence>MSRAVKLTSVSSMSSSPLSKKRRVSGSETKTGSHCSSSNSVRTELSHTPANGMAKNGNDAEIDEGLYSRQLYVLGHDAMKRMQNSNVLISGLRGLGVEIAKNVILGGVKSVTLHDEGVAEWRDLSSQFYLREEDLGKNRAEVSQPRLAELNSYVPVTSYTGELSTDYVTQFQVVVLTNSTLDEQKHIGDFCHSKGIKLIIADTRGLFGQLFCDFGEEMTVYDTNGEQPLSAMISMITKDSAGVVTCLDEARHGFESGDHVTFTEVQGMTELNGCQPVEIKALGPYTFSICDTTSFSDYVRGGIVTQVKMPKKVAFKPISSSISEPEFLLTDFAKFDRPGQLHVGFQALHAFVKKHNRSPKAWNQSDADELVALAGEVNAAQSGSAKQEELDQALLKKLSCVASGDLAPLNAFIGGLAAQEVMKACTGKFMPIVQWLYFDALECLPEVEDVVLTEEECAPRGCRYDGQIAVFGSKLQELLAEQRYFLVGAGAIGCELLKNFAMMGLASGDGEVIVTDMDTIEKSNLNRQFLFRPWDVTKMKSETAAAAVKQMNPAIHITGHQNRVGPDTEKVYDDDFFESLNGVANALDNVDARMYMDRRCVYYRKPLLESGTLGTKGNVQVVIPFLTESYSSSQDPPEKSIPICTLKNFPNAIEHTLQWARDEFEGLFKQPAENAMQYLTDPKFMERTLKLPGAQPAEVLEAVYKSLVTECPRSWDDCVAWARNHWQCQYSNNIRQLLHNFPPDQLTSSGAPFWSGPKRCPHPLEFSTSNDLHMDYVIAAANLFAQTYGMQGSTDREAVAKLLQNVKVPEFTPKSGVKIHVSDQELQNSNASLDDSRLEELKTLLPSSEGSAQFKLCSIDFEKDDDTNFHMDFIVAASNLRAENYDIPPADRHKSKLIAGKIIPAIATTTAAVVGLVCLELLKIVQGHKKLETYKNGFMNLALPFFAFSEPIAAPKHKYYEIDWTLWDRFEVKGIQPSGEEMTLKQFLDYFKNEHKLEITMLSQGVSMLYSFFMPAAKLKERLELPSPVARDRLLTCANLSDFAGKKRKQDPSSDAEFSARSSEDYDEDDFPTELPHDSEGPCNKRVKPVDRSSGVTGIITPVKTPALKRLGQSIQRSISFRTEARPMPPMAIRTRQKASSFPRRRSNQLWSDTVDSLSQDLSAKEIKRQEVIYEMTQGEKQLIEDLNLVKKVYYEPMLKLDIMTESELGQIFGTLDSLIPLHEEFLIRLEGLRGSEKTVGEIGPTLLDWFPCLDAYITYCCNQVGAKALLDQKKQVRRVEEFLRLCQESSFSRKLDLWNFLDLPRSRLVKYPLLLKEIQKTTPHDHPDEDTLPQAMELIQSIITEVNQKTGEAECQFYKRGLCYPEEGQRLPEIHASRFLYCHGELKSTKGQKLHVFLFELVLVLTRPVVQDKDGMVQFQVYRQPLPAAQILLEDLPDGEGSSSGSFRGAFTGNDKVKNCFRVSSRVRAKAQSHSLQANDTFNKQQWISCLRQAIIQSRDRDAQASHSKTQLSPEPPLEHIAELSLNSDVEMIDT</sequence>
<dbReference type="PROSITE" id="PS00741">
    <property type="entry name" value="DH_1"/>
    <property type="match status" value="1"/>
</dbReference>
<dbReference type="PANTHER" id="PTHR10953:SF195">
    <property type="entry name" value="UBIQUITIN-LIKE MODIFIER-ACTIVATING ENZYME 1"/>
    <property type="match status" value="1"/>
</dbReference>
<dbReference type="InterPro" id="IPR019572">
    <property type="entry name" value="UBA_E1_SCCH"/>
</dbReference>
<dbReference type="InterPro" id="IPR042302">
    <property type="entry name" value="E1_FCCH_sf"/>
</dbReference>
<feature type="compositionally biased region" description="Low complexity" evidence="15">
    <location>
        <begin position="9"/>
        <end position="18"/>
    </location>
</feature>
<reference evidence="18" key="1">
    <citation type="submission" date="2020-07" db="EMBL/GenBank/DDBJ databases">
        <title>Clarias magur genome sequencing, assembly and annotation.</title>
        <authorList>
            <person name="Kushwaha B."/>
            <person name="Kumar R."/>
            <person name="Das P."/>
            <person name="Joshi C.G."/>
            <person name="Kumar D."/>
            <person name="Nagpure N.S."/>
            <person name="Pandey M."/>
            <person name="Agarwal S."/>
            <person name="Srivastava S."/>
            <person name="Singh M."/>
            <person name="Sahoo L."/>
            <person name="Jayasankar P."/>
            <person name="Meher P.K."/>
            <person name="Koringa P.G."/>
            <person name="Iquebal M.A."/>
            <person name="Das S.P."/>
            <person name="Bit A."/>
            <person name="Patnaik S."/>
            <person name="Patel N."/>
            <person name="Shah T.M."/>
            <person name="Hinsu A."/>
            <person name="Jena J.K."/>
        </authorList>
    </citation>
    <scope>NUCLEOTIDE SEQUENCE</scope>
    <source>
        <strain evidence="18">CIFAMagur01</strain>
        <tissue evidence="18">Testis</tissue>
    </source>
</reference>
<dbReference type="InterPro" id="IPR044129">
    <property type="entry name" value="PH_RhoGEF3_XPLN"/>
</dbReference>
<dbReference type="Proteomes" id="UP000727407">
    <property type="component" value="Unassembled WGS sequence"/>
</dbReference>
<dbReference type="GO" id="GO:0005634">
    <property type="term" value="C:nucleus"/>
    <property type="evidence" value="ECO:0007669"/>
    <property type="project" value="TreeGrafter"/>
</dbReference>
<dbReference type="GO" id="GO:0005524">
    <property type="term" value="F:ATP binding"/>
    <property type="evidence" value="ECO:0007669"/>
    <property type="project" value="UniProtKB-KW"/>
</dbReference>
<evidence type="ECO:0000256" key="9">
    <source>
        <dbReference type="ARBA" id="ARBA00022840"/>
    </source>
</evidence>
<dbReference type="CDD" id="cd01490">
    <property type="entry name" value="Ube1_repeat2"/>
    <property type="match status" value="1"/>
</dbReference>
<dbReference type="SMART" id="SM00233">
    <property type="entry name" value="PH"/>
    <property type="match status" value="1"/>
</dbReference>
<dbReference type="InterPro" id="IPR033127">
    <property type="entry name" value="UBQ-activ_enz_E1_Cys_AS"/>
</dbReference>
<dbReference type="Pfam" id="PF00899">
    <property type="entry name" value="ThiF"/>
    <property type="match status" value="1"/>
</dbReference>
<feature type="compositionally biased region" description="Polar residues" evidence="15">
    <location>
        <begin position="26"/>
        <end position="49"/>
    </location>
</feature>